<dbReference type="Gene3D" id="3.30.420.10">
    <property type="entry name" value="Ribonuclease H-like superfamily/Ribonuclease H"/>
    <property type="match status" value="1"/>
</dbReference>
<name>A0A453J2V5_AEGTS</name>
<reference evidence="1" key="3">
    <citation type="journal article" date="2017" name="Nature">
        <title>Genome sequence of the progenitor of the wheat D genome Aegilops tauschii.</title>
        <authorList>
            <person name="Luo M.C."/>
            <person name="Gu Y.Q."/>
            <person name="Puiu D."/>
            <person name="Wang H."/>
            <person name="Twardziok S.O."/>
            <person name="Deal K.R."/>
            <person name="Huo N."/>
            <person name="Zhu T."/>
            <person name="Wang L."/>
            <person name="Wang Y."/>
            <person name="McGuire P.E."/>
            <person name="Liu S."/>
            <person name="Long H."/>
            <person name="Ramasamy R.K."/>
            <person name="Rodriguez J.C."/>
            <person name="Van S.L."/>
            <person name="Yuan L."/>
            <person name="Wang Z."/>
            <person name="Xia Z."/>
            <person name="Xiao L."/>
            <person name="Anderson O.D."/>
            <person name="Ouyang S."/>
            <person name="Liang Y."/>
            <person name="Zimin A.V."/>
            <person name="Pertea G."/>
            <person name="Qi P."/>
            <person name="Bennetzen J.L."/>
            <person name="Dai X."/>
            <person name="Dawson M.W."/>
            <person name="Muller H.G."/>
            <person name="Kugler K."/>
            <person name="Rivarola-Duarte L."/>
            <person name="Spannagl M."/>
            <person name="Mayer K.F.X."/>
            <person name="Lu F.H."/>
            <person name="Bevan M.W."/>
            <person name="Leroy P."/>
            <person name="Li P."/>
            <person name="You F.M."/>
            <person name="Sun Q."/>
            <person name="Liu Z."/>
            <person name="Lyons E."/>
            <person name="Wicker T."/>
            <person name="Salzberg S.L."/>
            <person name="Devos K.M."/>
            <person name="Dvorak J."/>
        </authorList>
    </citation>
    <scope>NUCLEOTIDE SEQUENCE [LARGE SCALE GENOMIC DNA]</scope>
    <source>
        <strain evidence="1">cv. AL8/78</strain>
    </source>
</reference>
<dbReference type="GO" id="GO:0003676">
    <property type="term" value="F:nucleic acid binding"/>
    <property type="evidence" value="ECO:0007669"/>
    <property type="project" value="InterPro"/>
</dbReference>
<protein>
    <recommendedName>
        <fullName evidence="3">Integrase catalytic domain-containing protein</fullName>
    </recommendedName>
</protein>
<dbReference type="InterPro" id="IPR012337">
    <property type="entry name" value="RNaseH-like_sf"/>
</dbReference>
<keyword evidence="2" id="KW-1185">Reference proteome</keyword>
<dbReference type="EnsemblPlants" id="AET4Gv20769200.1">
    <property type="protein sequence ID" value="AET4Gv20769200.1"/>
    <property type="gene ID" value="AET4Gv20769200"/>
</dbReference>
<evidence type="ECO:0000313" key="2">
    <source>
        <dbReference type="Proteomes" id="UP000015105"/>
    </source>
</evidence>
<dbReference type="Proteomes" id="UP000015105">
    <property type="component" value="Chromosome 4D"/>
</dbReference>
<dbReference type="SUPFAM" id="SSF53098">
    <property type="entry name" value="Ribonuclease H-like"/>
    <property type="match status" value="1"/>
</dbReference>
<dbReference type="Gramene" id="AET4Gv20769200.1">
    <property type="protein sequence ID" value="AET4Gv20769200.1"/>
    <property type="gene ID" value="AET4Gv20769200"/>
</dbReference>
<reference evidence="2" key="1">
    <citation type="journal article" date="2014" name="Science">
        <title>Ancient hybridizations among the ancestral genomes of bread wheat.</title>
        <authorList>
            <consortium name="International Wheat Genome Sequencing Consortium,"/>
            <person name="Marcussen T."/>
            <person name="Sandve S.R."/>
            <person name="Heier L."/>
            <person name="Spannagl M."/>
            <person name="Pfeifer M."/>
            <person name="Jakobsen K.S."/>
            <person name="Wulff B.B."/>
            <person name="Steuernagel B."/>
            <person name="Mayer K.F."/>
            <person name="Olsen O.A."/>
        </authorList>
    </citation>
    <scope>NUCLEOTIDE SEQUENCE [LARGE SCALE GENOMIC DNA]</scope>
    <source>
        <strain evidence="2">cv. AL8/78</strain>
    </source>
</reference>
<reference evidence="2" key="2">
    <citation type="journal article" date="2017" name="Nat. Plants">
        <title>The Aegilops tauschii genome reveals multiple impacts of transposons.</title>
        <authorList>
            <person name="Zhao G."/>
            <person name="Zou C."/>
            <person name="Li K."/>
            <person name="Wang K."/>
            <person name="Li T."/>
            <person name="Gao L."/>
            <person name="Zhang X."/>
            <person name="Wang H."/>
            <person name="Yang Z."/>
            <person name="Liu X."/>
            <person name="Jiang W."/>
            <person name="Mao L."/>
            <person name="Kong X."/>
            <person name="Jiao Y."/>
            <person name="Jia J."/>
        </authorList>
    </citation>
    <scope>NUCLEOTIDE SEQUENCE [LARGE SCALE GENOMIC DNA]</scope>
    <source>
        <strain evidence="2">cv. AL8/78</strain>
    </source>
</reference>
<evidence type="ECO:0008006" key="3">
    <source>
        <dbReference type="Google" id="ProtNLM"/>
    </source>
</evidence>
<proteinExistence type="predicted"/>
<accession>A0A453J2V5</accession>
<dbReference type="AlphaFoldDB" id="A0A453J2V5"/>
<evidence type="ECO:0000313" key="1">
    <source>
        <dbReference type="EnsemblPlants" id="AET4Gv20769200.1"/>
    </source>
</evidence>
<reference evidence="1" key="5">
    <citation type="journal article" date="2021" name="G3 (Bethesda)">
        <title>Aegilops tauschii genome assembly Aet v5.0 features greater sequence contiguity and improved annotation.</title>
        <authorList>
            <person name="Wang L."/>
            <person name="Zhu T."/>
            <person name="Rodriguez J.C."/>
            <person name="Deal K.R."/>
            <person name="Dubcovsky J."/>
            <person name="McGuire P.E."/>
            <person name="Lux T."/>
            <person name="Spannagl M."/>
            <person name="Mayer K.F.X."/>
            <person name="Baldrich P."/>
            <person name="Meyers B.C."/>
            <person name="Huo N."/>
            <person name="Gu Y.Q."/>
            <person name="Zhou H."/>
            <person name="Devos K.M."/>
            <person name="Bennetzen J.L."/>
            <person name="Unver T."/>
            <person name="Budak H."/>
            <person name="Gulick P.J."/>
            <person name="Galiba G."/>
            <person name="Kalapos B."/>
            <person name="Nelson D.R."/>
            <person name="Li P."/>
            <person name="You F.M."/>
            <person name="Luo M.C."/>
            <person name="Dvorak J."/>
        </authorList>
    </citation>
    <scope>NUCLEOTIDE SEQUENCE [LARGE SCALE GENOMIC DNA]</scope>
    <source>
        <strain evidence="1">cv. AL8/78</strain>
    </source>
</reference>
<dbReference type="InterPro" id="IPR036397">
    <property type="entry name" value="RNaseH_sf"/>
</dbReference>
<sequence>LIHCDLWTSPVCSFSGFQYYLVILDDYSHYFWTFPLRHKSDTVDIL</sequence>
<reference evidence="1" key="4">
    <citation type="submission" date="2019-03" db="UniProtKB">
        <authorList>
            <consortium name="EnsemblPlants"/>
        </authorList>
    </citation>
    <scope>IDENTIFICATION</scope>
</reference>
<organism evidence="1 2">
    <name type="scientific">Aegilops tauschii subsp. strangulata</name>
    <name type="common">Goatgrass</name>
    <dbReference type="NCBI Taxonomy" id="200361"/>
    <lineage>
        <taxon>Eukaryota</taxon>
        <taxon>Viridiplantae</taxon>
        <taxon>Streptophyta</taxon>
        <taxon>Embryophyta</taxon>
        <taxon>Tracheophyta</taxon>
        <taxon>Spermatophyta</taxon>
        <taxon>Magnoliopsida</taxon>
        <taxon>Liliopsida</taxon>
        <taxon>Poales</taxon>
        <taxon>Poaceae</taxon>
        <taxon>BOP clade</taxon>
        <taxon>Pooideae</taxon>
        <taxon>Triticodae</taxon>
        <taxon>Triticeae</taxon>
        <taxon>Triticinae</taxon>
        <taxon>Aegilops</taxon>
    </lineage>
</organism>